<evidence type="ECO:0000256" key="3">
    <source>
        <dbReference type="ARBA" id="ARBA00022694"/>
    </source>
</evidence>
<dbReference type="AlphaFoldDB" id="M1V727"/>
<dbReference type="SUPFAM" id="SSF55120">
    <property type="entry name" value="Pseudouridine synthase"/>
    <property type="match status" value="1"/>
</dbReference>
<comment type="similarity">
    <text evidence="1">Belongs to the pseudouridine synthase TruB family.</text>
</comment>
<reference evidence="8 9" key="1">
    <citation type="journal article" date="2004" name="Nature">
        <title>Genome sequence of the ultrasmall unicellular red alga Cyanidioschyzon merolae 10D.</title>
        <authorList>
            <person name="Matsuzaki M."/>
            <person name="Misumi O."/>
            <person name="Shin-i T."/>
            <person name="Maruyama S."/>
            <person name="Takahara M."/>
            <person name="Miyagishima S."/>
            <person name="Mori T."/>
            <person name="Nishida K."/>
            <person name="Yagisawa F."/>
            <person name="Nishida K."/>
            <person name="Yoshida Y."/>
            <person name="Nishimura Y."/>
            <person name="Nakao S."/>
            <person name="Kobayashi T."/>
            <person name="Momoyama Y."/>
            <person name="Higashiyama T."/>
            <person name="Minoda A."/>
            <person name="Sano M."/>
            <person name="Nomoto H."/>
            <person name="Oishi K."/>
            <person name="Hayashi H."/>
            <person name="Ohta F."/>
            <person name="Nishizaka S."/>
            <person name="Haga S."/>
            <person name="Miura S."/>
            <person name="Morishita T."/>
            <person name="Kabeya Y."/>
            <person name="Terasawa K."/>
            <person name="Suzuki Y."/>
            <person name="Ishii Y."/>
            <person name="Asakawa S."/>
            <person name="Takano H."/>
            <person name="Ohta N."/>
            <person name="Kuroiwa H."/>
            <person name="Tanaka K."/>
            <person name="Shimizu N."/>
            <person name="Sugano S."/>
            <person name="Sato N."/>
            <person name="Nozaki H."/>
            <person name="Ogasawara N."/>
            <person name="Kohara Y."/>
            <person name="Kuroiwa T."/>
        </authorList>
    </citation>
    <scope>NUCLEOTIDE SEQUENCE [LARGE SCALE GENOMIC DNA]</scope>
    <source>
        <strain evidence="8 9">10D</strain>
    </source>
</reference>
<dbReference type="EC" id="5.4.99.25" evidence="2"/>
<name>M1V727_CYAM1</name>
<dbReference type="NCBIfam" id="TIGR00431">
    <property type="entry name" value="TruB"/>
    <property type="match status" value="1"/>
</dbReference>
<dbReference type="GO" id="GO:0005634">
    <property type="term" value="C:nucleus"/>
    <property type="evidence" value="ECO:0007669"/>
    <property type="project" value="TreeGrafter"/>
</dbReference>
<dbReference type="EMBL" id="AP006488">
    <property type="protein sequence ID" value="BAM79414.1"/>
    <property type="molecule type" value="Genomic_DNA"/>
</dbReference>
<reference evidence="8 9" key="2">
    <citation type="journal article" date="2007" name="BMC Biol.">
        <title>A 100%-complete sequence reveals unusually simple genomic features in the hot-spring red alga Cyanidioschyzon merolae.</title>
        <authorList>
            <person name="Nozaki H."/>
            <person name="Takano H."/>
            <person name="Misumi O."/>
            <person name="Terasawa K."/>
            <person name="Matsuzaki M."/>
            <person name="Maruyama S."/>
            <person name="Nishida K."/>
            <person name="Yagisawa F."/>
            <person name="Yoshida Y."/>
            <person name="Fujiwara T."/>
            <person name="Takio S."/>
            <person name="Tamura K."/>
            <person name="Chung S.J."/>
            <person name="Nakamura S."/>
            <person name="Kuroiwa H."/>
            <person name="Tanaka K."/>
            <person name="Sato N."/>
            <person name="Kuroiwa T."/>
        </authorList>
    </citation>
    <scope>NUCLEOTIDE SEQUENCE [LARGE SCALE GENOMIC DNA]</scope>
    <source>
        <strain evidence="8 9">10D</strain>
    </source>
</reference>
<dbReference type="PANTHER" id="PTHR13767">
    <property type="entry name" value="TRNA-PSEUDOURIDINE SYNTHASE"/>
    <property type="match status" value="1"/>
</dbReference>
<evidence type="ECO:0000313" key="9">
    <source>
        <dbReference type="Proteomes" id="UP000007014"/>
    </source>
</evidence>
<evidence type="ECO:0000259" key="7">
    <source>
        <dbReference type="Pfam" id="PF16198"/>
    </source>
</evidence>
<dbReference type="GO" id="GO:0003723">
    <property type="term" value="F:RNA binding"/>
    <property type="evidence" value="ECO:0007669"/>
    <property type="project" value="InterPro"/>
</dbReference>
<accession>M1V727</accession>
<dbReference type="Pfam" id="PF01509">
    <property type="entry name" value="TruB_N"/>
    <property type="match status" value="1"/>
</dbReference>
<dbReference type="HAMAP" id="MF_01080">
    <property type="entry name" value="TruB_bact"/>
    <property type="match status" value="1"/>
</dbReference>
<sequence>MRTQLAFLSLVRPLRTTAPGAAAAVSTTAFAASAVGGSGVSGFALGPALGSMPGSRKRSRAVSDLRCAARSPKEPSGILIVNKPQNWTSFDVVNKVRATLEKYLRQHEAPTAASPPAGVGKSSSGSGAGRRSRRFRLRVGHGGTLDPLASGVLVLAVGAQYTRQLWEFQRGRKQYRATFKLGSATDTQDCTGEVIARSSFEHLREYDVEALNRLLQSEAFHGAIVQRVPAFSAVRVQGERLYDLARAGKADAIGELPSRTVYVFEARCEAFDARQGTGTLFVDCSGGTYIRTYIDDLGKALGTHAHMTSLVRLRVGPYALDDVSMPCLQTEKELSNPEKILSCLQAVSVTAPQPASSPVAKPPSSAA</sequence>
<feature type="domain" description="tRNA pseudouridylate synthase B C-terminal" evidence="7">
    <location>
        <begin position="291"/>
        <end position="330"/>
    </location>
</feature>
<dbReference type="GO" id="GO:0006400">
    <property type="term" value="P:tRNA modification"/>
    <property type="evidence" value="ECO:0007669"/>
    <property type="project" value="TreeGrafter"/>
</dbReference>
<protein>
    <recommendedName>
        <fullName evidence="2">tRNA pseudouridine(55) synthase</fullName>
        <ecNumber evidence="2">5.4.99.25</ecNumber>
    </recommendedName>
</protein>
<organism evidence="8 9">
    <name type="scientific">Cyanidioschyzon merolae (strain NIES-3377 / 10D)</name>
    <name type="common">Unicellular red alga</name>
    <dbReference type="NCBI Taxonomy" id="280699"/>
    <lineage>
        <taxon>Eukaryota</taxon>
        <taxon>Rhodophyta</taxon>
        <taxon>Bangiophyceae</taxon>
        <taxon>Cyanidiales</taxon>
        <taxon>Cyanidiaceae</taxon>
        <taxon>Cyanidioschyzon</taxon>
    </lineage>
</organism>
<dbReference type="KEGG" id="cme:CYME_CMF022C"/>
<dbReference type="InterPro" id="IPR020103">
    <property type="entry name" value="PsdUridine_synth_cat_dom_sf"/>
</dbReference>
<dbReference type="OMA" id="CSHGTYI"/>
<dbReference type="PANTHER" id="PTHR13767:SF2">
    <property type="entry name" value="PSEUDOURIDYLATE SYNTHASE TRUB1"/>
    <property type="match status" value="1"/>
</dbReference>
<dbReference type="Gene3D" id="3.30.2350.10">
    <property type="entry name" value="Pseudouridine synthase"/>
    <property type="match status" value="1"/>
</dbReference>
<dbReference type="STRING" id="280699.M1V727"/>
<feature type="region of interest" description="Disordered" evidence="5">
    <location>
        <begin position="108"/>
        <end position="131"/>
    </location>
</feature>
<dbReference type="GeneID" id="16993106"/>
<dbReference type="Proteomes" id="UP000007014">
    <property type="component" value="Chromosome 6"/>
</dbReference>
<proteinExistence type="inferred from homology"/>
<dbReference type="eggNOG" id="KOG2529">
    <property type="taxonomic scope" value="Eukaryota"/>
</dbReference>
<dbReference type="Gramene" id="CMF022CT">
    <property type="protein sequence ID" value="CMF022CT"/>
    <property type="gene ID" value="CMF022C"/>
</dbReference>
<dbReference type="InterPro" id="IPR002501">
    <property type="entry name" value="PsdUridine_synth_N"/>
</dbReference>
<evidence type="ECO:0000256" key="1">
    <source>
        <dbReference type="ARBA" id="ARBA00008999"/>
    </source>
</evidence>
<evidence type="ECO:0000256" key="2">
    <source>
        <dbReference type="ARBA" id="ARBA00012787"/>
    </source>
</evidence>
<keyword evidence="3" id="KW-0819">tRNA processing</keyword>
<dbReference type="OrthoDB" id="2811at2759"/>
<keyword evidence="4" id="KW-0413">Isomerase</keyword>
<dbReference type="InterPro" id="IPR014780">
    <property type="entry name" value="tRNA_psdUridine_synth_TruB"/>
</dbReference>
<dbReference type="HOGENOM" id="CLU_032087_2_0_1"/>
<dbReference type="RefSeq" id="XP_005535700.1">
    <property type="nucleotide sequence ID" value="XM_005535643.1"/>
</dbReference>
<dbReference type="GO" id="GO:0160148">
    <property type="term" value="F:tRNA pseudouridine(55) synthase activity"/>
    <property type="evidence" value="ECO:0007669"/>
    <property type="project" value="UniProtKB-EC"/>
</dbReference>
<evidence type="ECO:0000256" key="4">
    <source>
        <dbReference type="ARBA" id="ARBA00023235"/>
    </source>
</evidence>
<feature type="domain" description="Pseudouridine synthase II N-terminal" evidence="6">
    <location>
        <begin position="138"/>
        <end position="290"/>
    </location>
</feature>
<evidence type="ECO:0000259" key="6">
    <source>
        <dbReference type="Pfam" id="PF01509"/>
    </source>
</evidence>
<dbReference type="GO" id="GO:1990481">
    <property type="term" value="P:mRNA pseudouridine synthesis"/>
    <property type="evidence" value="ECO:0007669"/>
    <property type="project" value="TreeGrafter"/>
</dbReference>
<dbReference type="InterPro" id="IPR032819">
    <property type="entry name" value="TruB_C"/>
</dbReference>
<gene>
    <name evidence="8" type="ORF">CYME_CMF022C</name>
</gene>
<dbReference type="Pfam" id="PF16198">
    <property type="entry name" value="TruB_C_2"/>
    <property type="match status" value="1"/>
</dbReference>
<evidence type="ECO:0000313" key="8">
    <source>
        <dbReference type="EMBL" id="BAM79414.1"/>
    </source>
</evidence>
<evidence type="ECO:0000256" key="5">
    <source>
        <dbReference type="SAM" id="MobiDB-lite"/>
    </source>
</evidence>
<keyword evidence="9" id="KW-1185">Reference proteome</keyword>
<feature type="compositionally biased region" description="Low complexity" evidence="5">
    <location>
        <begin position="112"/>
        <end position="125"/>
    </location>
</feature>